<keyword evidence="26" id="KW-1185">Reference proteome</keyword>
<accession>A0A3M6T8U1</accession>
<feature type="domain" description="Lysosome-associated membrane glycoprotein 2-like luminal" evidence="23">
    <location>
        <begin position="677"/>
        <end position="834"/>
    </location>
</feature>
<evidence type="ECO:0000256" key="16">
    <source>
        <dbReference type="ARBA" id="ARBA00053950"/>
    </source>
</evidence>
<dbReference type="GO" id="GO:0005765">
    <property type="term" value="C:lysosomal membrane"/>
    <property type="evidence" value="ECO:0007669"/>
    <property type="project" value="TreeGrafter"/>
</dbReference>
<dbReference type="Gene3D" id="2.40.160.110">
    <property type="match status" value="3"/>
</dbReference>
<evidence type="ECO:0000256" key="13">
    <source>
        <dbReference type="ARBA" id="ARBA00023273"/>
    </source>
</evidence>
<evidence type="ECO:0000256" key="9">
    <source>
        <dbReference type="ARBA" id="ARBA00022989"/>
    </source>
</evidence>
<dbReference type="InterPro" id="IPR048524">
    <property type="entry name" value="Lamp2-like_TM"/>
</dbReference>
<evidence type="ECO:0000313" key="26">
    <source>
        <dbReference type="Proteomes" id="UP000275408"/>
    </source>
</evidence>
<comment type="caution">
    <text evidence="25">The sequence shown here is derived from an EMBL/GenBank/DDBJ whole genome shotgun (WGS) entry which is preliminary data.</text>
</comment>
<evidence type="ECO:0000256" key="22">
    <source>
        <dbReference type="SAM" id="Phobius"/>
    </source>
</evidence>
<evidence type="ECO:0000256" key="21">
    <source>
        <dbReference type="SAM" id="MobiDB-lite"/>
    </source>
</evidence>
<feature type="transmembrane region" description="Helical" evidence="22">
    <location>
        <begin position="869"/>
        <end position="891"/>
    </location>
</feature>
<evidence type="ECO:0000256" key="18">
    <source>
        <dbReference type="ARBA" id="ARBA00074379"/>
    </source>
</evidence>
<proteinExistence type="inferred from homology"/>
<evidence type="ECO:0000256" key="7">
    <source>
        <dbReference type="ARBA" id="ARBA00022729"/>
    </source>
</evidence>
<name>A0A3M6T8U1_POCDA</name>
<feature type="region of interest" description="Disordered" evidence="21">
    <location>
        <begin position="454"/>
        <end position="476"/>
    </location>
</feature>
<evidence type="ECO:0000256" key="20">
    <source>
        <dbReference type="PROSITE-ProRule" id="PRU00740"/>
    </source>
</evidence>
<dbReference type="PRINTS" id="PR00336">
    <property type="entry name" value="LYSASSOCTDMP"/>
</dbReference>
<dbReference type="PANTHER" id="PTHR11506:SF35">
    <property type="entry name" value="LYSOSOME-ASSOCIATED MEMBRANE GLYCOPROTEIN 5"/>
    <property type="match status" value="1"/>
</dbReference>
<feature type="transmembrane region" description="Helical" evidence="22">
    <location>
        <begin position="480"/>
        <end position="503"/>
    </location>
</feature>
<evidence type="ECO:0000256" key="2">
    <source>
        <dbReference type="ARBA" id="ARBA00004158"/>
    </source>
</evidence>
<evidence type="ECO:0000256" key="15">
    <source>
        <dbReference type="ARBA" id="ARBA00029428"/>
    </source>
</evidence>
<keyword evidence="11 20" id="KW-0472">Membrane</keyword>
<dbReference type="CDD" id="cd12087">
    <property type="entry name" value="TM_EGFR-like"/>
    <property type="match status" value="1"/>
</dbReference>
<dbReference type="InterPro" id="IPR002000">
    <property type="entry name" value="Lysosome-assoc_membr_glycop"/>
</dbReference>
<gene>
    <name evidence="25" type="ORF">pdam_00020021</name>
</gene>
<dbReference type="GO" id="GO:0005886">
    <property type="term" value="C:plasma membrane"/>
    <property type="evidence" value="ECO:0007669"/>
    <property type="project" value="UniProtKB-SubCell"/>
</dbReference>
<reference evidence="25 26" key="1">
    <citation type="journal article" date="2018" name="Sci. Rep.">
        <title>Comparative analysis of the Pocillopora damicornis genome highlights role of immune system in coral evolution.</title>
        <authorList>
            <person name="Cunning R."/>
            <person name="Bay R.A."/>
            <person name="Gillette P."/>
            <person name="Baker A.C."/>
            <person name="Traylor-Knowles N."/>
        </authorList>
    </citation>
    <scope>NUCLEOTIDE SEQUENCE [LARGE SCALE GENOMIC DNA]</scope>
    <source>
        <strain evidence="25">RSMAS</strain>
        <tissue evidence="25">Whole animal</tissue>
    </source>
</reference>
<dbReference type="PROSITE" id="PS51407">
    <property type="entry name" value="LAMP_3"/>
    <property type="match status" value="1"/>
</dbReference>
<comment type="similarity">
    <text evidence="5 20">Belongs to the LAMP family.</text>
</comment>
<evidence type="ECO:0000256" key="1">
    <source>
        <dbReference type="ARBA" id="ARBA00004151"/>
    </source>
</evidence>
<evidence type="ECO:0000256" key="6">
    <source>
        <dbReference type="ARBA" id="ARBA00022692"/>
    </source>
</evidence>
<organism evidence="25 26">
    <name type="scientific">Pocillopora damicornis</name>
    <name type="common">Cauliflower coral</name>
    <name type="synonym">Millepora damicornis</name>
    <dbReference type="NCBI Taxonomy" id="46731"/>
    <lineage>
        <taxon>Eukaryota</taxon>
        <taxon>Metazoa</taxon>
        <taxon>Cnidaria</taxon>
        <taxon>Anthozoa</taxon>
        <taxon>Hexacorallia</taxon>
        <taxon>Scleractinia</taxon>
        <taxon>Astrocoeniina</taxon>
        <taxon>Pocilloporidae</taxon>
        <taxon>Pocillopora</taxon>
    </lineage>
</organism>
<feature type="non-terminal residue" evidence="25">
    <location>
        <position position="1"/>
    </location>
</feature>
<dbReference type="STRING" id="46731.A0A3M6T8U1"/>
<evidence type="ECO:0000256" key="8">
    <source>
        <dbReference type="ARBA" id="ARBA00022753"/>
    </source>
</evidence>
<evidence type="ECO:0000256" key="11">
    <source>
        <dbReference type="ARBA" id="ARBA00023136"/>
    </source>
</evidence>
<comment type="subcellular location">
    <subcellularLocation>
        <location evidence="4">Cell projection</location>
        <location evidence="4">Dendrite</location>
    </subcellularLocation>
    <subcellularLocation>
        <location evidence="17">Cell projection</location>
        <location evidence="17">Growth cone membrane</location>
        <topology evidence="17">Single-pass type I membrane protein</topology>
    </subcellularLocation>
    <subcellularLocation>
        <location evidence="15">Cytoplasmic vesicle</location>
        <location evidence="15">Secretory vesicle</location>
        <location evidence="15">Synaptic vesicle membrane</location>
        <topology evidence="15">Single-pass type I membrane protein</topology>
    </subcellularLocation>
    <subcellularLocation>
        <location evidence="2">Early endosome membrane</location>
        <topology evidence="2">Single-pass type I membrane protein</topology>
    </subcellularLocation>
    <subcellularLocation>
        <location evidence="1">Endoplasmic reticulum-Golgi intermediate compartment membrane</location>
        <topology evidence="1">Single-pass type I membrane protein</topology>
    </subcellularLocation>
    <subcellularLocation>
        <location evidence="20">Membrane</location>
        <topology evidence="20">Single-pass type I membrane protein</topology>
    </subcellularLocation>
    <subcellularLocation>
        <location evidence="3">Recycling endosome</location>
    </subcellularLocation>
</comment>
<dbReference type="GO" id="GO:0031902">
    <property type="term" value="C:late endosome membrane"/>
    <property type="evidence" value="ECO:0007669"/>
    <property type="project" value="TreeGrafter"/>
</dbReference>
<dbReference type="InterPro" id="IPR048528">
    <property type="entry name" value="Lamp2-like_luminal"/>
</dbReference>
<keyword evidence="8" id="KW-0967">Endosome</keyword>
<evidence type="ECO:0000256" key="3">
    <source>
        <dbReference type="ARBA" id="ARBA00004172"/>
    </source>
</evidence>
<keyword evidence="12" id="KW-0325">Glycoprotein</keyword>
<dbReference type="OrthoDB" id="10037042at2759"/>
<evidence type="ECO:0000313" key="25">
    <source>
        <dbReference type="EMBL" id="RMX37825.1"/>
    </source>
</evidence>
<sequence>ASIYDVQQLAQDTIGNQLHNNPTRLAGAGKAKNMVTANSTSTMVSLSISPSKASTSTIASSTVDFSTMPPKTQSPASGYGHFNISGADGKPCLLLDISCAETFDLPLNAIPSGTCGEKTSFVSLAWKSESANMTISLTFLTVKDKWITTSLVFTYIKDISGSEWKVSAAQNNSEKLMMTAAKEKSFKCSESLDITLEGKSKVTVSIKKIKVQPFGSDFGEADVCSPTPGKSPAEHVDTIVPTIVGCVLAGLIAAAREQAFPKFHNDSVKPGTKQQGTVVLDSNAKVNVAGSCGMLILTWNKTRPHYTLSIEFGRPKKLQASGDSSFTWWLSRVSFLANLTDNPEFPNATGCNIDFDDLIGDMIMISKYHPSKKVEGLLFFSELSEITNLRFLHVSVVNASYTLFQNNSIHGTNGSYYYCKKDTKFTLKAKSKDNQVQADFTDWKVEPFVEKSRETDFGSGKDCYQDHPTTPSPESKDSDIVPIAVGCALAGLVLIVLIAYVIGRRKSHRGYEKIHDRCSIIRALLRRGFTTDAEQWKTTDITAETVLCHWMFVGATGSLTSASNLVQSSVVTHSFERKTSIPAPSITVTSTKMAVTSSSSSVLPSPSKTSKPGNLTVTASFNGTVTPQNMTITPSHMTTAVLNSSVMPPSTGSIRPTPVSTVLPSSTVHPTPTSLPPAPGNFTVKYNGTVCLFAYMAAKFDVTTSSKKLTFELPKNAKSSGECDTRSKDHPFIKLSWSTHSHDCSFTMHFEKFSKDTTTNTVTQYWMAANLTFSVKFNNSTTVFHSVKETFHALSAGIGDAYACPSAPAINLTAKKSSAEVTLTRFKFQPFGVKSGHFGNVTNCVLPTSPTASPSTSPPKTKQPNRHTVAIAVGCSLAGLALVVVIGYLIWRHCSRNNQGGYRKL</sequence>
<dbReference type="Pfam" id="PF01299">
    <property type="entry name" value="Lamp2-like_luminal"/>
    <property type="match status" value="1"/>
</dbReference>
<keyword evidence="13" id="KW-0966">Cell projection</keyword>
<evidence type="ECO:0000259" key="24">
    <source>
        <dbReference type="Pfam" id="PF21222"/>
    </source>
</evidence>
<dbReference type="AlphaFoldDB" id="A0A3M6T8U1"/>
<keyword evidence="10" id="KW-0770">Synapse</keyword>
<feature type="domain" description="Lysosome-associated membrane glycoprotein 2-like transmembrane" evidence="24">
    <location>
        <begin position="481"/>
        <end position="511"/>
    </location>
</feature>
<keyword evidence="6 20" id="KW-0812">Transmembrane</keyword>
<keyword evidence="7" id="KW-0732">Signal</keyword>
<evidence type="ECO:0000256" key="14">
    <source>
        <dbReference type="ARBA" id="ARBA00023329"/>
    </source>
</evidence>
<evidence type="ECO:0000256" key="5">
    <source>
        <dbReference type="ARBA" id="ARBA00009644"/>
    </source>
</evidence>
<keyword evidence="9 22" id="KW-1133">Transmembrane helix</keyword>
<evidence type="ECO:0000256" key="4">
    <source>
        <dbReference type="ARBA" id="ARBA00004279"/>
    </source>
</evidence>
<comment type="function">
    <text evidence="16">Plays a role in short-term synaptic plasticity in a subset of GABAergic neurons in the brain.</text>
</comment>
<dbReference type="EMBL" id="RCHS01004072">
    <property type="protein sequence ID" value="RMX37825.1"/>
    <property type="molecule type" value="Genomic_DNA"/>
</dbReference>
<evidence type="ECO:0000256" key="12">
    <source>
        <dbReference type="ARBA" id="ARBA00023180"/>
    </source>
</evidence>
<evidence type="ECO:0000256" key="19">
    <source>
        <dbReference type="ARBA" id="ARBA00076257"/>
    </source>
</evidence>
<dbReference type="GO" id="GO:0072594">
    <property type="term" value="P:establishment of protein localization to organelle"/>
    <property type="evidence" value="ECO:0007669"/>
    <property type="project" value="TreeGrafter"/>
</dbReference>
<evidence type="ECO:0000256" key="10">
    <source>
        <dbReference type="ARBA" id="ARBA00023018"/>
    </source>
</evidence>
<dbReference type="PANTHER" id="PTHR11506">
    <property type="entry name" value="LYSOSOME-ASSOCIATED MEMBRANE GLYCOPROTEIN"/>
    <property type="match status" value="1"/>
</dbReference>
<dbReference type="Pfam" id="PF21222">
    <property type="entry name" value="Lamp2_2nd"/>
    <property type="match status" value="1"/>
</dbReference>
<protein>
    <recommendedName>
        <fullName evidence="18">Lysosome-associated membrane glycoprotein 5</fullName>
    </recommendedName>
    <alternativeName>
        <fullName evidence="19">Lysosome-associated membrane protein 5</fullName>
    </alternativeName>
</protein>
<dbReference type="Proteomes" id="UP000275408">
    <property type="component" value="Unassembled WGS sequence"/>
</dbReference>
<keyword evidence="14" id="KW-0968">Cytoplasmic vesicle</keyword>
<evidence type="ECO:0000259" key="23">
    <source>
        <dbReference type="Pfam" id="PF01299"/>
    </source>
</evidence>
<evidence type="ECO:0000256" key="17">
    <source>
        <dbReference type="ARBA" id="ARBA00060492"/>
    </source>
</evidence>
<comment type="caution">
    <text evidence="20">Lacks conserved residue(s) required for the propagation of feature annotation.</text>
</comment>